<dbReference type="AlphaFoldDB" id="A0A2U1N8E3"/>
<keyword evidence="3" id="KW-0472">Membrane</keyword>
<proteinExistence type="predicted"/>
<name>A0A2U1N8E3_ARTAN</name>
<dbReference type="Pfam" id="PF00954">
    <property type="entry name" value="S_locus_glycop"/>
    <property type="match status" value="1"/>
</dbReference>
<feature type="transmembrane region" description="Helical" evidence="3">
    <location>
        <begin position="279"/>
        <end position="301"/>
    </location>
</feature>
<dbReference type="PROSITE" id="PS50948">
    <property type="entry name" value="PAN"/>
    <property type="match status" value="1"/>
</dbReference>
<keyword evidence="3" id="KW-0812">Transmembrane</keyword>
<keyword evidence="5" id="KW-0808">Transferase</keyword>
<evidence type="ECO:0000259" key="4">
    <source>
        <dbReference type="PROSITE" id="PS50948"/>
    </source>
</evidence>
<dbReference type="InterPro" id="IPR011009">
    <property type="entry name" value="Kinase-like_dom_sf"/>
</dbReference>
<dbReference type="InterPro" id="IPR001245">
    <property type="entry name" value="Ser-Thr/Tyr_kinase_cat_dom"/>
</dbReference>
<dbReference type="Pfam" id="PF07714">
    <property type="entry name" value="PK_Tyr_Ser-Thr"/>
    <property type="match status" value="1"/>
</dbReference>
<dbReference type="SMART" id="SM00473">
    <property type="entry name" value="PAN_AP"/>
    <property type="match status" value="1"/>
</dbReference>
<keyword evidence="2" id="KW-1015">Disulfide bond</keyword>
<reference evidence="5 6" key="1">
    <citation type="journal article" date="2018" name="Mol. Plant">
        <title>The genome of Artemisia annua provides insight into the evolution of Asteraceae family and artemisinin biosynthesis.</title>
        <authorList>
            <person name="Shen Q."/>
            <person name="Zhang L."/>
            <person name="Liao Z."/>
            <person name="Wang S."/>
            <person name="Yan T."/>
            <person name="Shi P."/>
            <person name="Liu M."/>
            <person name="Fu X."/>
            <person name="Pan Q."/>
            <person name="Wang Y."/>
            <person name="Lv Z."/>
            <person name="Lu X."/>
            <person name="Zhang F."/>
            <person name="Jiang W."/>
            <person name="Ma Y."/>
            <person name="Chen M."/>
            <person name="Hao X."/>
            <person name="Li L."/>
            <person name="Tang Y."/>
            <person name="Lv G."/>
            <person name="Zhou Y."/>
            <person name="Sun X."/>
            <person name="Brodelius P.E."/>
            <person name="Rose J.K.C."/>
            <person name="Tang K."/>
        </authorList>
    </citation>
    <scope>NUCLEOTIDE SEQUENCE [LARGE SCALE GENOMIC DNA]</scope>
    <source>
        <strain evidence="6">cv. Huhao1</strain>
        <tissue evidence="5">Leaf</tissue>
    </source>
</reference>
<keyword evidence="5" id="KW-0430">Lectin</keyword>
<keyword evidence="5" id="KW-0675">Receptor</keyword>
<dbReference type="EMBL" id="PKPP01003366">
    <property type="protein sequence ID" value="PWA69764.1"/>
    <property type="molecule type" value="Genomic_DNA"/>
</dbReference>
<dbReference type="CDD" id="cd01098">
    <property type="entry name" value="PAN_AP_plant"/>
    <property type="match status" value="1"/>
</dbReference>
<comment type="caution">
    <text evidence="5">The sequence shown here is derived from an EMBL/GenBank/DDBJ whole genome shotgun (WGS) entry which is preliminary data.</text>
</comment>
<dbReference type="GO" id="GO:0004672">
    <property type="term" value="F:protein kinase activity"/>
    <property type="evidence" value="ECO:0007669"/>
    <property type="project" value="InterPro"/>
</dbReference>
<evidence type="ECO:0000256" key="1">
    <source>
        <dbReference type="ARBA" id="ARBA00022729"/>
    </source>
</evidence>
<dbReference type="GO" id="GO:0048544">
    <property type="term" value="P:recognition of pollen"/>
    <property type="evidence" value="ECO:0007669"/>
    <property type="project" value="InterPro"/>
</dbReference>
<dbReference type="PANTHER" id="PTHR32444:SF118">
    <property type="entry name" value="OS09G0551150 PROTEIN"/>
    <property type="match status" value="1"/>
</dbReference>
<organism evidence="5 6">
    <name type="scientific">Artemisia annua</name>
    <name type="common">Sweet wormwood</name>
    <dbReference type="NCBI Taxonomy" id="35608"/>
    <lineage>
        <taxon>Eukaryota</taxon>
        <taxon>Viridiplantae</taxon>
        <taxon>Streptophyta</taxon>
        <taxon>Embryophyta</taxon>
        <taxon>Tracheophyta</taxon>
        <taxon>Spermatophyta</taxon>
        <taxon>Magnoliopsida</taxon>
        <taxon>eudicotyledons</taxon>
        <taxon>Gunneridae</taxon>
        <taxon>Pentapetalae</taxon>
        <taxon>asterids</taxon>
        <taxon>campanulids</taxon>
        <taxon>Asterales</taxon>
        <taxon>Asteraceae</taxon>
        <taxon>Asteroideae</taxon>
        <taxon>Anthemideae</taxon>
        <taxon>Artemisiinae</taxon>
        <taxon>Artemisia</taxon>
    </lineage>
</organism>
<dbReference type="InterPro" id="IPR003609">
    <property type="entry name" value="Pan_app"/>
</dbReference>
<keyword evidence="6" id="KW-1185">Reference proteome</keyword>
<keyword evidence="1" id="KW-0732">Signal</keyword>
<accession>A0A2U1N8E3</accession>
<gene>
    <name evidence="5" type="ORF">CTI12_AA295290</name>
</gene>
<dbReference type="InterPro" id="IPR000858">
    <property type="entry name" value="S_locus_glycoprot_dom"/>
</dbReference>
<evidence type="ECO:0000313" key="5">
    <source>
        <dbReference type="EMBL" id="PWA69764.1"/>
    </source>
</evidence>
<evidence type="ECO:0000256" key="2">
    <source>
        <dbReference type="ARBA" id="ARBA00023157"/>
    </source>
</evidence>
<dbReference type="STRING" id="35608.A0A2U1N8E3"/>
<keyword evidence="5" id="KW-0418">Kinase</keyword>
<protein>
    <submittedName>
        <fullName evidence="5">G-type lectin S-receptor-like serine/threonine-protein kinase</fullName>
    </submittedName>
</protein>
<dbReference type="PANTHER" id="PTHR32444">
    <property type="entry name" value="BULB-TYPE LECTIN DOMAIN-CONTAINING PROTEIN"/>
    <property type="match status" value="1"/>
</dbReference>
<dbReference type="Pfam" id="PF08276">
    <property type="entry name" value="PAN_2"/>
    <property type="match status" value="1"/>
</dbReference>
<dbReference type="GO" id="GO:0030246">
    <property type="term" value="F:carbohydrate binding"/>
    <property type="evidence" value="ECO:0007669"/>
    <property type="project" value="UniProtKB-KW"/>
</dbReference>
<feature type="domain" description="Apple" evidence="4">
    <location>
        <begin position="171"/>
        <end position="257"/>
    </location>
</feature>
<dbReference type="SUPFAM" id="SSF56112">
    <property type="entry name" value="Protein kinase-like (PK-like)"/>
    <property type="match status" value="1"/>
</dbReference>
<keyword evidence="3" id="KW-1133">Transmembrane helix</keyword>
<dbReference type="Gene3D" id="1.10.510.10">
    <property type="entry name" value="Transferase(Phosphotransferase) domain 1"/>
    <property type="match status" value="1"/>
</dbReference>
<dbReference type="OrthoDB" id="1934880at2759"/>
<sequence>MTSWESDVDPTPGKFVVGLSSDQPPQVLVWYNSKPFWRGGPWDGGRFIGIPEQEAGYSNLISLTPANSLEGAYLTINLLTFSDYEWLNIRPNGVFQLITWYTEENKYFIWQAQDNPCDFYGVCGAFAICTNKSTNRSPICDCLEGFVPVSDEEWSKSNWTKGCVRRSELLCEKNQSSLASGKYKPDKFQNLTGVKLPDHYLYFPNKDTDECKHWCMSNCSCKAYAFVTGIYCMAWTENLIDIKQFSDGGENLFLRLSYAEIGEKEDHDVIGGKKDDPEALIISLATIGGLLLLCGFVFCLYRWKRYKKGRNTMLNHFSSDVENVSRDTLQEDIHVSFELPVYDGYMSPEYAMGGVISEKSDVYSYGVMLLEIVSGKRNTAFMHQEQVYPLAHAWKSWKEGRGEEFIDQALAKPSCLPEGLRCLHVGLLCVQDLAKDRPTMTEVVYMLCSEIDLPEPKEPVFTLQRLSGNSIQQESTSMCSNNVVTISMVEGR</sequence>
<evidence type="ECO:0000313" key="6">
    <source>
        <dbReference type="Proteomes" id="UP000245207"/>
    </source>
</evidence>
<dbReference type="Proteomes" id="UP000245207">
    <property type="component" value="Unassembled WGS sequence"/>
</dbReference>
<evidence type="ECO:0000256" key="3">
    <source>
        <dbReference type="SAM" id="Phobius"/>
    </source>
</evidence>